<dbReference type="Pfam" id="PF01551">
    <property type="entry name" value="Peptidase_M23"/>
    <property type="match status" value="1"/>
</dbReference>
<dbReference type="InterPro" id="IPR016047">
    <property type="entry name" value="M23ase_b-sheet_dom"/>
</dbReference>
<dbReference type="RefSeq" id="WP_101680626.1">
    <property type="nucleotide sequence ID" value="NZ_PJRP01000002.1"/>
</dbReference>
<reference evidence="3 4" key="1">
    <citation type="submission" date="2017-12" db="EMBL/GenBank/DDBJ databases">
        <title>Genome sequence of the active heterotrophic nitrifier-denitrifier, Cupriavidus pauculus UM1.</title>
        <authorList>
            <person name="Putonti C."/>
            <person name="Castignetti D."/>
        </authorList>
    </citation>
    <scope>NUCLEOTIDE SEQUENCE [LARGE SCALE GENOMIC DNA]</scope>
    <source>
        <strain evidence="3 4">UM1</strain>
    </source>
</reference>
<dbReference type="CDD" id="cd12797">
    <property type="entry name" value="M23_peptidase"/>
    <property type="match status" value="1"/>
</dbReference>
<sequence>MQIIVLHPREPRVFRFHLTRLRVVLSGLALCALVAVASSGLTWLVARNAAAPEITRQARDNAYLRENLAVMATRLGELQAQMVRLDALGERVSGLAGISPQDFDFRHRPARGGPASPAQSSDLTMPELRDELAQLGRQADHRVDYFDVIETALMDRQLRERRQPSVLPVASGYDGSSFGTRIDPFSGRRSQHDGVDFVAPTGTPIVAAAGGVVVASEWHHEYGNMIDIDHGNGLKTRYAHASKVLVKAGDLVRPGQLIARVGSTGRSTGAHLHFEVHVNGVPRNPGGFLAAAAPAPAPAQAPLGPLAVAPAATDRTAIR</sequence>
<evidence type="ECO:0000256" key="1">
    <source>
        <dbReference type="SAM" id="Phobius"/>
    </source>
</evidence>
<keyword evidence="1" id="KW-1133">Transmembrane helix</keyword>
<proteinExistence type="predicted"/>
<dbReference type="EMBL" id="PJRP01000002">
    <property type="protein sequence ID" value="PLQ01263.1"/>
    <property type="molecule type" value="Genomic_DNA"/>
</dbReference>
<keyword evidence="1" id="KW-0812">Transmembrane</keyword>
<comment type="caution">
    <text evidence="3">The sequence shown here is derived from an EMBL/GenBank/DDBJ whole genome shotgun (WGS) entry which is preliminary data.</text>
</comment>
<feature type="transmembrane region" description="Helical" evidence="1">
    <location>
        <begin position="21"/>
        <end position="46"/>
    </location>
</feature>
<dbReference type="InterPro" id="IPR011055">
    <property type="entry name" value="Dup_hybrid_motif"/>
</dbReference>
<dbReference type="InterPro" id="IPR050570">
    <property type="entry name" value="Cell_wall_metabolism_enzyme"/>
</dbReference>
<evidence type="ECO:0000313" key="3">
    <source>
        <dbReference type="EMBL" id="PLQ01263.1"/>
    </source>
</evidence>
<dbReference type="Proteomes" id="UP000234341">
    <property type="component" value="Unassembled WGS sequence"/>
</dbReference>
<feature type="domain" description="M23ase beta-sheet core" evidence="2">
    <location>
        <begin position="191"/>
        <end position="285"/>
    </location>
</feature>
<dbReference type="GO" id="GO:0004222">
    <property type="term" value="F:metalloendopeptidase activity"/>
    <property type="evidence" value="ECO:0007669"/>
    <property type="project" value="TreeGrafter"/>
</dbReference>
<evidence type="ECO:0000259" key="2">
    <source>
        <dbReference type="Pfam" id="PF01551"/>
    </source>
</evidence>
<dbReference type="PANTHER" id="PTHR21666:SF291">
    <property type="entry name" value="STAGE II SPORULATION PROTEIN Q"/>
    <property type="match status" value="1"/>
</dbReference>
<gene>
    <name evidence="3" type="ORF">CYJ10_06120</name>
</gene>
<dbReference type="OrthoDB" id="9815245at2"/>
<dbReference type="SUPFAM" id="SSF51261">
    <property type="entry name" value="Duplicated hybrid motif"/>
    <property type="match status" value="1"/>
</dbReference>
<organism evidence="3 4">
    <name type="scientific">Cupriavidus pauculus</name>
    <dbReference type="NCBI Taxonomy" id="82633"/>
    <lineage>
        <taxon>Bacteria</taxon>
        <taxon>Pseudomonadati</taxon>
        <taxon>Pseudomonadota</taxon>
        <taxon>Betaproteobacteria</taxon>
        <taxon>Burkholderiales</taxon>
        <taxon>Burkholderiaceae</taxon>
        <taxon>Cupriavidus</taxon>
    </lineage>
</organism>
<evidence type="ECO:0000313" key="4">
    <source>
        <dbReference type="Proteomes" id="UP000234341"/>
    </source>
</evidence>
<dbReference type="Gene3D" id="2.70.70.10">
    <property type="entry name" value="Glucose Permease (Domain IIA)"/>
    <property type="match status" value="1"/>
</dbReference>
<protein>
    <submittedName>
        <fullName evidence="3">Peptidase M23</fullName>
    </submittedName>
</protein>
<name>A0A2N5CGB1_9BURK</name>
<dbReference type="FunFam" id="2.70.70.10:FF:000006">
    <property type="entry name" value="M23 family peptidase"/>
    <property type="match status" value="1"/>
</dbReference>
<dbReference type="AlphaFoldDB" id="A0A2N5CGB1"/>
<dbReference type="PANTHER" id="PTHR21666">
    <property type="entry name" value="PEPTIDASE-RELATED"/>
    <property type="match status" value="1"/>
</dbReference>
<dbReference type="STRING" id="82633.GCA_000974605_04642"/>
<keyword evidence="1" id="KW-0472">Membrane</keyword>
<accession>A0A2N5CGB1</accession>